<dbReference type="SUPFAM" id="SSF161098">
    <property type="entry name" value="MetI-like"/>
    <property type="match status" value="1"/>
</dbReference>
<comment type="caution">
    <text evidence="11">The sequence shown here is derived from an EMBL/GenBank/DDBJ whole genome shotgun (WGS) entry which is preliminary data.</text>
</comment>
<keyword evidence="6" id="KW-0029">Amino-acid transport</keyword>
<evidence type="ECO:0000259" key="10">
    <source>
        <dbReference type="PROSITE" id="PS50928"/>
    </source>
</evidence>
<evidence type="ECO:0000256" key="1">
    <source>
        <dbReference type="ARBA" id="ARBA00004429"/>
    </source>
</evidence>
<dbReference type="InterPro" id="IPR043429">
    <property type="entry name" value="ArtM/GltK/GlnP/TcyL/YhdX-like"/>
</dbReference>
<evidence type="ECO:0000313" key="11">
    <source>
        <dbReference type="EMBL" id="MPV85574.1"/>
    </source>
</evidence>
<dbReference type="FunCoup" id="A0A6N7ERT7">
    <property type="interactions" value="71"/>
</dbReference>
<keyword evidence="3 9" id="KW-0813">Transport</keyword>
<dbReference type="CDD" id="cd06261">
    <property type="entry name" value="TM_PBP2"/>
    <property type="match status" value="1"/>
</dbReference>
<dbReference type="InterPro" id="IPR000515">
    <property type="entry name" value="MetI-like"/>
</dbReference>
<feature type="transmembrane region" description="Helical" evidence="9">
    <location>
        <begin position="339"/>
        <end position="355"/>
    </location>
</feature>
<reference evidence="11 12" key="1">
    <citation type="submission" date="2019-10" db="EMBL/GenBank/DDBJ databases">
        <title>Cardiobacteriales fam. a chemoheterotrophic member of the order Cardiobacteriales, and proposal of Cardiobacteriales fam. nov.</title>
        <authorList>
            <person name="Wang C."/>
        </authorList>
    </citation>
    <scope>NUCLEOTIDE SEQUENCE [LARGE SCALE GENOMIC DNA]</scope>
    <source>
        <strain evidence="11 12">ML27</strain>
    </source>
</reference>
<feature type="transmembrane region" description="Helical" evidence="9">
    <location>
        <begin position="280"/>
        <end position="302"/>
    </location>
</feature>
<evidence type="ECO:0000256" key="3">
    <source>
        <dbReference type="ARBA" id="ARBA00022448"/>
    </source>
</evidence>
<comment type="subcellular location">
    <subcellularLocation>
        <location evidence="1">Cell inner membrane</location>
        <topology evidence="1">Multi-pass membrane protein</topology>
    </subcellularLocation>
    <subcellularLocation>
        <location evidence="9">Cell membrane</location>
        <topology evidence="9">Multi-pass membrane protein</topology>
    </subcellularLocation>
</comment>
<feature type="domain" description="ABC transmembrane type-1" evidence="10">
    <location>
        <begin position="164"/>
        <end position="358"/>
    </location>
</feature>
<dbReference type="RefSeq" id="WP_152809335.1">
    <property type="nucleotide sequence ID" value="NZ_WHNW01000002.1"/>
</dbReference>
<accession>A0A6N7ERT7</accession>
<feature type="transmembrane region" description="Helical" evidence="9">
    <location>
        <begin position="199"/>
        <end position="227"/>
    </location>
</feature>
<dbReference type="PANTHER" id="PTHR30614:SF41">
    <property type="entry name" value="INNER MEMBRANE AMINO-ACID ABC TRANSPORTER PERMEASE PROTEIN YHDY"/>
    <property type="match status" value="1"/>
</dbReference>
<evidence type="ECO:0000256" key="4">
    <source>
        <dbReference type="ARBA" id="ARBA00022475"/>
    </source>
</evidence>
<protein>
    <submittedName>
        <fullName evidence="11">ABC transporter permease subunit</fullName>
    </submittedName>
</protein>
<dbReference type="NCBIfam" id="TIGR01726">
    <property type="entry name" value="HEQRo_perm_3TM"/>
    <property type="match status" value="1"/>
</dbReference>
<dbReference type="EMBL" id="WHNW01000002">
    <property type="protein sequence ID" value="MPV85574.1"/>
    <property type="molecule type" value="Genomic_DNA"/>
</dbReference>
<dbReference type="FunFam" id="1.10.3720.10:FF:000032">
    <property type="entry name" value="General amino acid ABC transporter permease"/>
    <property type="match status" value="1"/>
</dbReference>
<feature type="transmembrane region" description="Helical" evidence="9">
    <location>
        <begin position="128"/>
        <end position="146"/>
    </location>
</feature>
<dbReference type="Proteomes" id="UP000471298">
    <property type="component" value="Unassembled WGS sequence"/>
</dbReference>
<feature type="transmembrane region" description="Helical" evidence="9">
    <location>
        <begin position="308"/>
        <end position="327"/>
    </location>
</feature>
<dbReference type="Gene3D" id="1.10.3720.10">
    <property type="entry name" value="MetI-like"/>
    <property type="match status" value="1"/>
</dbReference>
<feature type="transmembrane region" description="Helical" evidence="9">
    <location>
        <begin position="103"/>
        <end position="121"/>
    </location>
</feature>
<name>A0A6N7ERT7_9GAMM</name>
<feature type="transmembrane region" description="Helical" evidence="9">
    <location>
        <begin position="31"/>
        <end position="52"/>
    </location>
</feature>
<keyword evidence="7 9" id="KW-1133">Transmembrane helix</keyword>
<evidence type="ECO:0000256" key="7">
    <source>
        <dbReference type="ARBA" id="ARBA00022989"/>
    </source>
</evidence>
<evidence type="ECO:0000313" key="12">
    <source>
        <dbReference type="Proteomes" id="UP000471298"/>
    </source>
</evidence>
<dbReference type="PROSITE" id="PS50928">
    <property type="entry name" value="ABC_TM1"/>
    <property type="match status" value="1"/>
</dbReference>
<dbReference type="Pfam" id="PF00528">
    <property type="entry name" value="BPD_transp_1"/>
    <property type="match status" value="1"/>
</dbReference>
<dbReference type="InParanoid" id="A0A6N7ERT7"/>
<organism evidence="11 12">
    <name type="scientific">Ostreibacterium oceani</name>
    <dbReference type="NCBI Taxonomy" id="2654998"/>
    <lineage>
        <taxon>Bacteria</taxon>
        <taxon>Pseudomonadati</taxon>
        <taxon>Pseudomonadota</taxon>
        <taxon>Gammaproteobacteria</taxon>
        <taxon>Cardiobacteriales</taxon>
        <taxon>Ostreibacteriaceae</taxon>
        <taxon>Ostreibacterium</taxon>
    </lineage>
</organism>
<dbReference type="GO" id="GO:0006865">
    <property type="term" value="P:amino acid transport"/>
    <property type="evidence" value="ECO:0007669"/>
    <property type="project" value="UniProtKB-KW"/>
</dbReference>
<evidence type="ECO:0000256" key="2">
    <source>
        <dbReference type="ARBA" id="ARBA00010072"/>
    </source>
</evidence>
<keyword evidence="5 9" id="KW-0812">Transmembrane</keyword>
<proteinExistence type="inferred from homology"/>
<dbReference type="GO" id="GO:0022857">
    <property type="term" value="F:transmembrane transporter activity"/>
    <property type="evidence" value="ECO:0007669"/>
    <property type="project" value="InterPro"/>
</dbReference>
<evidence type="ECO:0000256" key="8">
    <source>
        <dbReference type="ARBA" id="ARBA00023136"/>
    </source>
</evidence>
<keyword evidence="12" id="KW-1185">Reference proteome</keyword>
<evidence type="ECO:0000256" key="5">
    <source>
        <dbReference type="ARBA" id="ARBA00022692"/>
    </source>
</evidence>
<dbReference type="AlphaFoldDB" id="A0A6N7ERT7"/>
<dbReference type="InterPro" id="IPR010065">
    <property type="entry name" value="AA_ABC_transptr_permease_3TM"/>
</dbReference>
<gene>
    <name evidence="11" type="ORF">GCU85_02340</name>
</gene>
<keyword evidence="4" id="KW-1003">Cell membrane</keyword>
<sequence>MNNQTYKPGEHPDLPPPLLEKGLIAWLRKNLFSSISNTILTLIGVAIIVWTVPPFLNWAVFTASWGGNDPALCKVEGVGACWTFINARLDQFIYGFYPSEERWRINTLFVLFAVGIIYLVWPNLPKKAWAGVFMLVIFPAIAFVLFRGGMFGLVDVTTDKWGGFSLTLVISFVGIVASLPIGILLALGRRSDMPIIRSICIVFIEFWRGVPLITVLFMSSVMFPMFLPEGMSFDKLLRALIAIALFASAYMAEVVRGGLQAVPKGQVEAAQSLGLTYWKAMGFIVLPQALKIVIPGIVNTFIGLFKDTTLVLIIGLYDFLGIIQTASQDPKWLGYNTEGYVFATLVYFCCCYAMSRYSKYLEDKLHTGHKR</sequence>
<evidence type="ECO:0000256" key="9">
    <source>
        <dbReference type="RuleBase" id="RU363032"/>
    </source>
</evidence>
<dbReference type="InterPro" id="IPR035906">
    <property type="entry name" value="MetI-like_sf"/>
</dbReference>
<dbReference type="PANTHER" id="PTHR30614">
    <property type="entry name" value="MEMBRANE COMPONENT OF AMINO ACID ABC TRANSPORTER"/>
    <property type="match status" value="1"/>
</dbReference>
<evidence type="ECO:0000256" key="6">
    <source>
        <dbReference type="ARBA" id="ARBA00022970"/>
    </source>
</evidence>
<feature type="transmembrane region" description="Helical" evidence="9">
    <location>
        <begin position="166"/>
        <end position="187"/>
    </location>
</feature>
<dbReference type="GO" id="GO:0043190">
    <property type="term" value="C:ATP-binding cassette (ABC) transporter complex"/>
    <property type="evidence" value="ECO:0007669"/>
    <property type="project" value="InterPro"/>
</dbReference>
<comment type="similarity">
    <text evidence="2">Belongs to the binding-protein-dependent transport system permease family. HisMQ subfamily.</text>
</comment>
<keyword evidence="8 9" id="KW-0472">Membrane</keyword>